<protein>
    <submittedName>
        <fullName evidence="5">LacI family transcriptional regulator</fullName>
    </submittedName>
</protein>
<dbReference type="InterPro" id="IPR046335">
    <property type="entry name" value="LacI/GalR-like_sensor"/>
</dbReference>
<evidence type="ECO:0000256" key="2">
    <source>
        <dbReference type="ARBA" id="ARBA00023125"/>
    </source>
</evidence>
<keyword evidence="2" id="KW-0238">DNA-binding</keyword>
<name>A0A074MB94_ERYLO</name>
<evidence type="ECO:0000256" key="1">
    <source>
        <dbReference type="ARBA" id="ARBA00023015"/>
    </source>
</evidence>
<dbReference type="CDD" id="cd01392">
    <property type="entry name" value="HTH_LacI"/>
    <property type="match status" value="1"/>
</dbReference>
<dbReference type="PROSITE" id="PS00356">
    <property type="entry name" value="HTH_LACI_1"/>
    <property type="match status" value="1"/>
</dbReference>
<organism evidence="5 6">
    <name type="scientific">Erythrobacter longus</name>
    <dbReference type="NCBI Taxonomy" id="1044"/>
    <lineage>
        <taxon>Bacteria</taxon>
        <taxon>Pseudomonadati</taxon>
        <taxon>Pseudomonadota</taxon>
        <taxon>Alphaproteobacteria</taxon>
        <taxon>Sphingomonadales</taxon>
        <taxon>Erythrobacteraceae</taxon>
        <taxon>Erythrobacter/Porphyrobacter group</taxon>
        <taxon>Erythrobacter</taxon>
    </lineage>
</organism>
<keyword evidence="6" id="KW-1185">Reference proteome</keyword>
<evidence type="ECO:0000259" key="4">
    <source>
        <dbReference type="PROSITE" id="PS50932"/>
    </source>
</evidence>
<dbReference type="InterPro" id="IPR000843">
    <property type="entry name" value="HTH_LacI"/>
</dbReference>
<dbReference type="RefSeq" id="WP_034958460.1">
    <property type="nucleotide sequence ID" value="NZ_JMIW01000001.1"/>
</dbReference>
<evidence type="ECO:0000313" key="6">
    <source>
        <dbReference type="Proteomes" id="UP000027647"/>
    </source>
</evidence>
<dbReference type="GO" id="GO:0000976">
    <property type="term" value="F:transcription cis-regulatory region binding"/>
    <property type="evidence" value="ECO:0007669"/>
    <property type="project" value="TreeGrafter"/>
</dbReference>
<dbReference type="PROSITE" id="PS50932">
    <property type="entry name" value="HTH_LACI_2"/>
    <property type="match status" value="1"/>
</dbReference>
<dbReference type="SUPFAM" id="SSF47413">
    <property type="entry name" value="lambda repressor-like DNA-binding domains"/>
    <property type="match status" value="1"/>
</dbReference>
<reference evidence="5 6" key="1">
    <citation type="submission" date="2014-04" db="EMBL/GenBank/DDBJ databases">
        <title>A comprehensive comparison of genomes of Erythrobacter spp. strains.</title>
        <authorList>
            <person name="Zheng Q."/>
        </authorList>
    </citation>
    <scope>NUCLEOTIDE SEQUENCE [LARGE SCALE GENOMIC DNA]</scope>
    <source>
        <strain evidence="5 6">DSM 6997</strain>
    </source>
</reference>
<proteinExistence type="predicted"/>
<comment type="caution">
    <text evidence="5">The sequence shown here is derived from an EMBL/GenBank/DDBJ whole genome shotgun (WGS) entry which is preliminary data.</text>
</comment>
<dbReference type="Gene3D" id="1.10.260.40">
    <property type="entry name" value="lambda repressor-like DNA-binding domains"/>
    <property type="match status" value="1"/>
</dbReference>
<evidence type="ECO:0000313" key="5">
    <source>
        <dbReference type="EMBL" id="KEO92081.1"/>
    </source>
</evidence>
<dbReference type="CDD" id="cd01545">
    <property type="entry name" value="PBP1_SalR"/>
    <property type="match status" value="1"/>
</dbReference>
<dbReference type="PANTHER" id="PTHR30146">
    <property type="entry name" value="LACI-RELATED TRANSCRIPTIONAL REPRESSOR"/>
    <property type="match status" value="1"/>
</dbReference>
<dbReference type="InterPro" id="IPR010982">
    <property type="entry name" value="Lambda_DNA-bd_dom_sf"/>
</dbReference>
<keyword evidence="1" id="KW-0805">Transcription regulation</keyword>
<dbReference type="Proteomes" id="UP000027647">
    <property type="component" value="Unassembled WGS sequence"/>
</dbReference>
<keyword evidence="3" id="KW-0804">Transcription</keyword>
<dbReference type="EMBL" id="JMIW01000001">
    <property type="protein sequence ID" value="KEO92081.1"/>
    <property type="molecule type" value="Genomic_DNA"/>
</dbReference>
<dbReference type="PANTHER" id="PTHR30146:SF153">
    <property type="entry name" value="LACTOSE OPERON REPRESSOR"/>
    <property type="match status" value="1"/>
</dbReference>
<dbReference type="InterPro" id="IPR028082">
    <property type="entry name" value="Peripla_BP_I"/>
</dbReference>
<dbReference type="STRING" id="1044.EH31_05270"/>
<dbReference type="Pfam" id="PF00356">
    <property type="entry name" value="LacI"/>
    <property type="match status" value="1"/>
</dbReference>
<dbReference type="SUPFAM" id="SSF53822">
    <property type="entry name" value="Periplasmic binding protein-like I"/>
    <property type="match status" value="1"/>
</dbReference>
<evidence type="ECO:0000256" key="3">
    <source>
        <dbReference type="ARBA" id="ARBA00023163"/>
    </source>
</evidence>
<dbReference type="SMART" id="SM00354">
    <property type="entry name" value="HTH_LACI"/>
    <property type="match status" value="1"/>
</dbReference>
<dbReference type="AlphaFoldDB" id="A0A074MB94"/>
<dbReference type="Gene3D" id="3.40.50.2300">
    <property type="match status" value="2"/>
</dbReference>
<accession>A0A074MB94</accession>
<feature type="domain" description="HTH lacI-type" evidence="4">
    <location>
        <begin position="7"/>
        <end position="61"/>
    </location>
</feature>
<dbReference type="eggNOG" id="COG1609">
    <property type="taxonomic scope" value="Bacteria"/>
</dbReference>
<dbReference type="Pfam" id="PF13377">
    <property type="entry name" value="Peripla_BP_3"/>
    <property type="match status" value="1"/>
</dbReference>
<dbReference type="GO" id="GO:0003700">
    <property type="term" value="F:DNA-binding transcription factor activity"/>
    <property type="evidence" value="ECO:0007669"/>
    <property type="project" value="TreeGrafter"/>
</dbReference>
<gene>
    <name evidence="5" type="ORF">EH31_05270</name>
</gene>
<sequence>MGTKQPVTIRDVAADVGVSRQTVSRVLNKGPNVKPAVRARVEESMERLGYVPNISARRMRGSRSYLILAINDRQRTYENWRAGRGNDWVDQMLFGGMTECERQGYHLVFELIDTQPEKAQGQLSKVISELRPDGVILTPPHSDNATLTDLLEEFGIACARIGRRDGGAFVDVCMDEAGAGFEAARHLADLDHTRIAYLAGSPYYGNSLMRVDGYRDLLCERGLPYKEDWIGKGEFNFDTAIPVVQAWLEQEERPTAIIADNDQMAFAVLHVADRLGIGVPQDLSLVSLEDTPGVRLSVPPMTAIRQPTAAMIAKACSGLISESSGSAAGGRYELPFELIRRESTARLK</sequence>